<evidence type="ECO:0000313" key="1">
    <source>
        <dbReference type="EMBL" id="KAK4117972.1"/>
    </source>
</evidence>
<reference evidence="1" key="2">
    <citation type="submission" date="2023-05" db="EMBL/GenBank/DDBJ databases">
        <authorList>
            <consortium name="Lawrence Berkeley National Laboratory"/>
            <person name="Steindorff A."/>
            <person name="Hensen N."/>
            <person name="Bonometti L."/>
            <person name="Westerberg I."/>
            <person name="Brannstrom I.O."/>
            <person name="Guillou S."/>
            <person name="Cros-Aarteil S."/>
            <person name="Calhoun S."/>
            <person name="Haridas S."/>
            <person name="Kuo A."/>
            <person name="Mondo S."/>
            <person name="Pangilinan J."/>
            <person name="Riley R."/>
            <person name="Labutti K."/>
            <person name="Andreopoulos B."/>
            <person name="Lipzen A."/>
            <person name="Chen C."/>
            <person name="Yanf M."/>
            <person name="Daum C."/>
            <person name="Ng V."/>
            <person name="Clum A."/>
            <person name="Ohm R."/>
            <person name="Martin F."/>
            <person name="Silar P."/>
            <person name="Natvig D."/>
            <person name="Lalanne C."/>
            <person name="Gautier V."/>
            <person name="Ament-Velasquez S.L."/>
            <person name="Kruys A."/>
            <person name="Hutchinson M.I."/>
            <person name="Powell A.J."/>
            <person name="Barry K."/>
            <person name="Miller A.N."/>
            <person name="Grigoriev I.V."/>
            <person name="Debuchy R."/>
            <person name="Gladieux P."/>
            <person name="Thoren M.H."/>
            <person name="Johannesson H."/>
        </authorList>
    </citation>
    <scope>NUCLEOTIDE SEQUENCE</scope>
    <source>
        <strain evidence="1">CBS 731.68</strain>
    </source>
</reference>
<sequence>MAHLVPFHLKNLHAASKAEVNSLVPGKYSYHNAKTAFNRYERTAKTVEEEPKIPDPKLFASFHVPPTHSTAPDESGLPTESECAVHLELLEVFFRLRQDVIDSKALDKTFGVVEEKKTVFRKTYSHQKRKYYHKPVQLRDETLPSKRRNKWLYFLGIAVGRFKVWARKLDAFLEEAPRGDGPDKWATFKAGTTWSKLPFLPPIDVLMVWHAFLLNPHDYDRTQSRYRLTQLRRLPFPWKAVHDAIHSRNWTYTLPAVSEEWTRTHAGLEPNLFRYLESVGRGGGRQSSVASNNRVLTTLARYGQRRVHIILLGDLLDMQGQLSPRDAAFLAVLQQTDADKHADQPLADNVQRQAAFVDKMHLQLWIRSPAAGGTLRRAVDRYDKFLRLFALYPGKMLVPTLDIDLAWHTHQCSAQAYAELVKRRTGVFVNHDDKLGSKVLQGGMEETRELFFVRFGEEYERCLCWDCEATLSAIEEADDDEGGTTEGVEDGRLVEKVRSEVEYHRCVEICRRNGKPLPLLPASSA</sequence>
<dbReference type="RefSeq" id="XP_062641745.1">
    <property type="nucleotide sequence ID" value="XM_062794228.1"/>
</dbReference>
<proteinExistence type="predicted"/>
<dbReference type="EMBL" id="MU853299">
    <property type="protein sequence ID" value="KAK4117972.1"/>
    <property type="molecule type" value="Genomic_DNA"/>
</dbReference>
<dbReference type="AlphaFoldDB" id="A0AAN6TP07"/>
<comment type="caution">
    <text evidence="1">The sequence shown here is derived from an EMBL/GenBank/DDBJ whole genome shotgun (WGS) entry which is preliminary data.</text>
</comment>
<evidence type="ECO:0000313" key="2">
    <source>
        <dbReference type="Proteomes" id="UP001302602"/>
    </source>
</evidence>
<accession>A0AAN6TP07</accession>
<protein>
    <submittedName>
        <fullName evidence="1">Uncharacterized protein</fullName>
    </submittedName>
</protein>
<dbReference type="InterPro" id="IPR009836">
    <property type="entry name" value="GRDP-like"/>
</dbReference>
<keyword evidence="2" id="KW-1185">Reference proteome</keyword>
<dbReference type="PANTHER" id="PTHR34365">
    <property type="entry name" value="ENOLASE (DUF1399)"/>
    <property type="match status" value="1"/>
</dbReference>
<reference evidence="1" key="1">
    <citation type="journal article" date="2023" name="Mol. Phylogenet. Evol.">
        <title>Genome-scale phylogeny and comparative genomics of the fungal order Sordariales.</title>
        <authorList>
            <person name="Hensen N."/>
            <person name="Bonometti L."/>
            <person name="Westerberg I."/>
            <person name="Brannstrom I.O."/>
            <person name="Guillou S."/>
            <person name="Cros-Aarteil S."/>
            <person name="Calhoun S."/>
            <person name="Haridas S."/>
            <person name="Kuo A."/>
            <person name="Mondo S."/>
            <person name="Pangilinan J."/>
            <person name="Riley R."/>
            <person name="LaButti K."/>
            <person name="Andreopoulos B."/>
            <person name="Lipzen A."/>
            <person name="Chen C."/>
            <person name="Yan M."/>
            <person name="Daum C."/>
            <person name="Ng V."/>
            <person name="Clum A."/>
            <person name="Steindorff A."/>
            <person name="Ohm R.A."/>
            <person name="Martin F."/>
            <person name="Silar P."/>
            <person name="Natvig D.O."/>
            <person name="Lalanne C."/>
            <person name="Gautier V."/>
            <person name="Ament-Velasquez S.L."/>
            <person name="Kruys A."/>
            <person name="Hutchinson M.I."/>
            <person name="Powell A.J."/>
            <person name="Barry K."/>
            <person name="Miller A.N."/>
            <person name="Grigoriev I.V."/>
            <person name="Debuchy R."/>
            <person name="Gladieux P."/>
            <person name="Hiltunen Thoren M."/>
            <person name="Johannesson H."/>
        </authorList>
    </citation>
    <scope>NUCLEOTIDE SEQUENCE</scope>
    <source>
        <strain evidence="1">CBS 731.68</strain>
    </source>
</reference>
<dbReference type="PANTHER" id="PTHR34365:SF7">
    <property type="entry name" value="GLYCINE-RICH DOMAIN-CONTAINING PROTEIN 1"/>
    <property type="match status" value="1"/>
</dbReference>
<organism evidence="1 2">
    <name type="scientific">Parathielavia appendiculata</name>
    <dbReference type="NCBI Taxonomy" id="2587402"/>
    <lineage>
        <taxon>Eukaryota</taxon>
        <taxon>Fungi</taxon>
        <taxon>Dikarya</taxon>
        <taxon>Ascomycota</taxon>
        <taxon>Pezizomycotina</taxon>
        <taxon>Sordariomycetes</taxon>
        <taxon>Sordariomycetidae</taxon>
        <taxon>Sordariales</taxon>
        <taxon>Chaetomiaceae</taxon>
        <taxon>Parathielavia</taxon>
    </lineage>
</organism>
<name>A0AAN6TP07_9PEZI</name>
<dbReference type="Pfam" id="PF07173">
    <property type="entry name" value="GRDP-like"/>
    <property type="match status" value="1"/>
</dbReference>
<gene>
    <name evidence="1" type="ORF">N657DRAFT_651767</name>
</gene>
<dbReference type="Proteomes" id="UP001302602">
    <property type="component" value="Unassembled WGS sequence"/>
</dbReference>
<dbReference type="GeneID" id="87830997"/>